<gene>
    <name evidence="3" type="ORF">G7Y89_g5091</name>
</gene>
<name>A0A8H4RN56_9HELO</name>
<dbReference type="EMBL" id="JAAMPI010000295">
    <property type="protein sequence ID" value="KAF4633035.1"/>
    <property type="molecule type" value="Genomic_DNA"/>
</dbReference>
<proteinExistence type="predicted"/>
<feature type="compositionally biased region" description="Polar residues" evidence="1">
    <location>
        <begin position="162"/>
        <end position="175"/>
    </location>
</feature>
<protein>
    <submittedName>
        <fullName evidence="3">Uncharacterized protein</fullName>
    </submittedName>
</protein>
<feature type="compositionally biased region" description="Low complexity" evidence="1">
    <location>
        <begin position="113"/>
        <end position="161"/>
    </location>
</feature>
<dbReference type="AlphaFoldDB" id="A0A8H4RN56"/>
<evidence type="ECO:0000256" key="1">
    <source>
        <dbReference type="SAM" id="MobiDB-lite"/>
    </source>
</evidence>
<evidence type="ECO:0000313" key="4">
    <source>
        <dbReference type="Proteomes" id="UP000566819"/>
    </source>
</evidence>
<feature type="region of interest" description="Disordered" evidence="1">
    <location>
        <begin position="113"/>
        <end position="175"/>
    </location>
</feature>
<organism evidence="3 4">
    <name type="scientific">Cudoniella acicularis</name>
    <dbReference type="NCBI Taxonomy" id="354080"/>
    <lineage>
        <taxon>Eukaryota</taxon>
        <taxon>Fungi</taxon>
        <taxon>Dikarya</taxon>
        <taxon>Ascomycota</taxon>
        <taxon>Pezizomycotina</taxon>
        <taxon>Leotiomycetes</taxon>
        <taxon>Helotiales</taxon>
        <taxon>Tricladiaceae</taxon>
        <taxon>Cudoniella</taxon>
    </lineage>
</organism>
<keyword evidence="4" id="KW-1185">Reference proteome</keyword>
<comment type="caution">
    <text evidence="3">The sequence shown here is derived from an EMBL/GenBank/DDBJ whole genome shotgun (WGS) entry which is preliminary data.</text>
</comment>
<reference evidence="3 4" key="1">
    <citation type="submission" date="2020-03" db="EMBL/GenBank/DDBJ databases">
        <title>Draft Genome Sequence of Cudoniella acicularis.</title>
        <authorList>
            <person name="Buettner E."/>
            <person name="Kellner H."/>
        </authorList>
    </citation>
    <scope>NUCLEOTIDE SEQUENCE [LARGE SCALE GENOMIC DNA]</scope>
    <source>
        <strain evidence="3 4">DSM 108380</strain>
    </source>
</reference>
<feature type="transmembrane region" description="Helical" evidence="2">
    <location>
        <begin position="200"/>
        <end position="224"/>
    </location>
</feature>
<accession>A0A8H4RN56</accession>
<dbReference type="Proteomes" id="UP000566819">
    <property type="component" value="Unassembled WGS sequence"/>
</dbReference>
<evidence type="ECO:0000313" key="3">
    <source>
        <dbReference type="EMBL" id="KAF4633035.1"/>
    </source>
</evidence>
<dbReference type="OrthoDB" id="3692311at2759"/>
<keyword evidence="2" id="KW-0812">Transmembrane</keyword>
<keyword evidence="2" id="KW-0472">Membrane</keyword>
<sequence>MSDARGTCPAGGQWYECTTGTTPFFGCCNSDPCQNDAGCPASDLEPAGLGTNSSSEDGSFATCSAGLWWTCSANTPSFQGCCDTDPCAHNGCPSGQLHAAFFRTIPPELATAATSSNSAAATSSGSTATDSSPIPTSTPLTDTTTTTSQPAAATTPHQTTLSAAPTGTSTVSSQNTGSASVANIVTSGNSPSPSSSSSSLPAIVGGAVGGISLIALIAAAVFFLRRRKRRNRLSSQPMSDLVTPTPFTPKPYGDEDLFPPPAIEVSRPRAPLTSNPYDPNELYAAIANLEKQPLPQEEEAHPYSMLYPSFTLTPTSTALPKSTSKKTNTPPQIQSTTTNQ</sequence>
<keyword evidence="2" id="KW-1133">Transmembrane helix</keyword>
<evidence type="ECO:0000256" key="2">
    <source>
        <dbReference type="SAM" id="Phobius"/>
    </source>
</evidence>
<feature type="region of interest" description="Disordered" evidence="1">
    <location>
        <begin position="314"/>
        <end position="340"/>
    </location>
</feature>